<dbReference type="PATRIC" id="fig|1303518.3.peg.1757"/>
<accession>S0EUZ4</accession>
<feature type="region of interest" description="Disordered" evidence="1">
    <location>
        <begin position="31"/>
        <end position="50"/>
    </location>
</feature>
<dbReference type="STRING" id="454171.CP488_02389"/>
<dbReference type="OrthoDB" id="9987937at2"/>
<dbReference type="RefSeq" id="WP_016483047.1">
    <property type="nucleotide sequence ID" value="NC_021487.1"/>
</dbReference>
<evidence type="ECO:0000313" key="2">
    <source>
        <dbReference type="EMBL" id="CCW35516.1"/>
    </source>
</evidence>
<proteinExistence type="predicted"/>
<evidence type="ECO:0000256" key="1">
    <source>
        <dbReference type="SAM" id="MobiDB-lite"/>
    </source>
</evidence>
<evidence type="ECO:0000313" key="3">
    <source>
        <dbReference type="Proteomes" id="UP000014227"/>
    </source>
</evidence>
<dbReference type="EMBL" id="HF951689">
    <property type="protein sequence ID" value="CCW35516.1"/>
    <property type="molecule type" value="Genomic_DNA"/>
</dbReference>
<reference evidence="3" key="1">
    <citation type="submission" date="2013-03" db="EMBL/GenBank/DDBJ databases">
        <title>Genome sequence of Chthonomonas calidirosea, the first sequenced genome from the Armatimonadetes phylum (formally candidate division OP10).</title>
        <authorList>
            <person name="Lee K.C.Y."/>
            <person name="Morgan X.C."/>
            <person name="Dunfield P.F."/>
            <person name="Tamas I."/>
            <person name="Houghton K.M."/>
            <person name="Vyssotski M."/>
            <person name="Ryan J.L.J."/>
            <person name="Lagutin K."/>
            <person name="McDonald I.R."/>
            <person name="Stott M.B."/>
        </authorList>
    </citation>
    <scope>NUCLEOTIDE SEQUENCE [LARGE SCALE GENOMIC DNA]</scope>
    <source>
        <strain evidence="3">DSM 23976 / ICMP 18418 / T49</strain>
    </source>
</reference>
<protein>
    <submittedName>
        <fullName evidence="2">Uncharacterized protein</fullName>
    </submittedName>
</protein>
<gene>
    <name evidence="2" type="ORF">CCALI_01703</name>
</gene>
<dbReference type="AlphaFoldDB" id="S0EUZ4"/>
<dbReference type="KEGG" id="ccz:CCALI_01703"/>
<dbReference type="Proteomes" id="UP000014227">
    <property type="component" value="Chromosome I"/>
</dbReference>
<dbReference type="HOGENOM" id="CLU_1118617_0_0_0"/>
<dbReference type="InParanoid" id="S0EUZ4"/>
<feature type="compositionally biased region" description="Polar residues" evidence="1">
    <location>
        <begin position="31"/>
        <end position="42"/>
    </location>
</feature>
<name>S0EUZ4_CHTCT</name>
<keyword evidence="3" id="KW-1185">Reference proteome</keyword>
<sequence length="248" mass="27341">MKHLAIFERGFTTVLCVAGILSMSAVLSGATPPSENAKSDSGTPIPITGTTDVKPVQIEKIAVFPWTFQWGTKTSHETAQNFLHKLLNKMGIEEIPEARVTAAWLQVNNNEEYEPKFDFMPTPASMLRVGMALGADWVMVPMASWHSRSIWVGLGPKTKSTCTVSFRIIDVKNRTVALDVHDLSMDDTAKEDVLKALGTFFISSLFTVVSGGPKTPHEQRAVELAIAKALEPWIVQHRQIEKIDPNAK</sequence>
<organism evidence="2 3">
    <name type="scientific">Chthonomonas calidirosea (strain DSM 23976 / ICMP 18418 / T49)</name>
    <dbReference type="NCBI Taxonomy" id="1303518"/>
    <lineage>
        <taxon>Bacteria</taxon>
        <taxon>Bacillati</taxon>
        <taxon>Armatimonadota</taxon>
        <taxon>Chthonomonadia</taxon>
        <taxon>Chthonomonadales</taxon>
        <taxon>Chthonomonadaceae</taxon>
        <taxon>Chthonomonas</taxon>
    </lineage>
</organism>